<feature type="transmembrane region" description="Helical" evidence="1">
    <location>
        <begin position="62"/>
        <end position="84"/>
    </location>
</feature>
<evidence type="ECO:0000256" key="1">
    <source>
        <dbReference type="SAM" id="Phobius"/>
    </source>
</evidence>
<dbReference type="PIRSF" id="PIRSF037395">
    <property type="entry name" value="UCP037395_ABCper"/>
    <property type="match status" value="1"/>
</dbReference>
<feature type="transmembrane region" description="Helical" evidence="1">
    <location>
        <begin position="7"/>
        <end position="24"/>
    </location>
</feature>
<gene>
    <name evidence="2" type="ORF">SAMN02745751_00422</name>
</gene>
<sequence length="231" mass="25651">MKRFSAYIVLMTSAVAMLALSIIPDSPFSGINWALLSVCIVGIAILMFFVSFEKKKVDPKEMALIATMASIAGISRVPFAIIMSLQPTTFIIMITGYVFGSQTGFVTGAVAALVSNFFVGQGPWTPWQMFCWGLCGIIAGQLGRKSKEFNVKVFAAVAFCCGFMYGWIMNIWHWVGFVYPLTVKTFIATYIASIPFDSLHAMGNVFFTLVFGKSFFLILTRFKRRLTVDRP</sequence>
<feature type="transmembrane region" description="Helical" evidence="1">
    <location>
        <begin position="30"/>
        <end position="50"/>
    </location>
</feature>
<dbReference type="Proteomes" id="UP000184052">
    <property type="component" value="Unassembled WGS sequence"/>
</dbReference>
<accession>A0A1M6BPA0</accession>
<dbReference type="InterPro" id="IPR017196">
    <property type="entry name" value="ECF_substrate-spec_UCP037395"/>
</dbReference>
<feature type="transmembrane region" description="Helical" evidence="1">
    <location>
        <begin position="90"/>
        <end position="114"/>
    </location>
</feature>
<dbReference type="EMBL" id="FQZL01000005">
    <property type="protein sequence ID" value="SHI50378.1"/>
    <property type="molecule type" value="Genomic_DNA"/>
</dbReference>
<proteinExistence type="predicted"/>
<reference evidence="2 3" key="1">
    <citation type="submission" date="2016-11" db="EMBL/GenBank/DDBJ databases">
        <authorList>
            <person name="Jaros S."/>
            <person name="Januszkiewicz K."/>
            <person name="Wedrychowicz H."/>
        </authorList>
    </citation>
    <scope>NUCLEOTIDE SEQUENCE [LARGE SCALE GENOMIC DNA]</scope>
    <source>
        <strain evidence="2 3">DSM 17477</strain>
    </source>
</reference>
<keyword evidence="1" id="KW-0472">Membrane</keyword>
<dbReference type="Gene3D" id="1.10.1760.20">
    <property type="match status" value="1"/>
</dbReference>
<dbReference type="OrthoDB" id="5198189at2"/>
<dbReference type="Pfam" id="PF20221">
    <property type="entry name" value="DUF6580"/>
    <property type="match status" value="1"/>
</dbReference>
<dbReference type="InterPro" id="IPR046487">
    <property type="entry name" value="DUF6580"/>
</dbReference>
<protein>
    <submittedName>
        <fullName evidence="2">Energy-coupling factor transport system substrate-specific component</fullName>
    </submittedName>
</protein>
<dbReference type="AlphaFoldDB" id="A0A1M6BPA0"/>
<keyword evidence="1" id="KW-1133">Transmembrane helix</keyword>
<dbReference type="GO" id="GO:0022857">
    <property type="term" value="F:transmembrane transporter activity"/>
    <property type="evidence" value="ECO:0007669"/>
    <property type="project" value="InterPro"/>
</dbReference>
<keyword evidence="1" id="KW-0812">Transmembrane</keyword>
<dbReference type="STRING" id="1121476.SAMN02745751_00422"/>
<feature type="transmembrane region" description="Helical" evidence="1">
    <location>
        <begin position="199"/>
        <end position="220"/>
    </location>
</feature>
<evidence type="ECO:0000313" key="2">
    <source>
        <dbReference type="EMBL" id="SHI50378.1"/>
    </source>
</evidence>
<dbReference type="RefSeq" id="WP_073046410.1">
    <property type="nucleotide sequence ID" value="NZ_FQZL01000005.1"/>
</dbReference>
<name>A0A1M6BPA0_9FIRM</name>
<feature type="transmembrane region" description="Helical" evidence="1">
    <location>
        <begin position="149"/>
        <end position="167"/>
    </location>
</feature>
<organism evidence="2 3">
    <name type="scientific">Dethiosulfatibacter aminovorans DSM 17477</name>
    <dbReference type="NCBI Taxonomy" id="1121476"/>
    <lineage>
        <taxon>Bacteria</taxon>
        <taxon>Bacillati</taxon>
        <taxon>Bacillota</taxon>
        <taxon>Tissierellia</taxon>
        <taxon>Dethiosulfatibacter</taxon>
    </lineage>
</organism>
<evidence type="ECO:0000313" key="3">
    <source>
        <dbReference type="Proteomes" id="UP000184052"/>
    </source>
</evidence>
<keyword evidence="3" id="KW-1185">Reference proteome</keyword>